<evidence type="ECO:0000256" key="5">
    <source>
        <dbReference type="ARBA" id="ARBA00023136"/>
    </source>
</evidence>
<feature type="transmembrane region" description="Helical" evidence="7">
    <location>
        <begin position="422"/>
        <end position="442"/>
    </location>
</feature>
<dbReference type="AlphaFoldDB" id="A0A7S1ZGK8"/>
<reference evidence="10" key="1">
    <citation type="submission" date="2021-01" db="EMBL/GenBank/DDBJ databases">
        <authorList>
            <person name="Corre E."/>
            <person name="Pelletier E."/>
            <person name="Niang G."/>
            <person name="Scheremetjew M."/>
            <person name="Finn R."/>
            <person name="Kale V."/>
            <person name="Holt S."/>
            <person name="Cochrane G."/>
            <person name="Meng A."/>
            <person name="Brown T."/>
            <person name="Cohen L."/>
        </authorList>
    </citation>
    <scope>NUCLEOTIDE SEQUENCE</scope>
    <source>
        <strain evidence="10">Pop2</strain>
    </source>
</reference>
<evidence type="ECO:0000256" key="8">
    <source>
        <dbReference type="SAM" id="SignalP"/>
    </source>
</evidence>
<feature type="compositionally biased region" description="Acidic residues" evidence="6">
    <location>
        <begin position="78"/>
        <end position="107"/>
    </location>
</feature>
<keyword evidence="2 7" id="KW-0812">Transmembrane</keyword>
<name>A0A7S1ZGK8_9STRA</name>
<evidence type="ECO:0000256" key="3">
    <source>
        <dbReference type="ARBA" id="ARBA00022729"/>
    </source>
</evidence>
<feature type="transmembrane region" description="Helical" evidence="7">
    <location>
        <begin position="499"/>
        <end position="520"/>
    </location>
</feature>
<evidence type="ECO:0000313" key="10">
    <source>
        <dbReference type="EMBL" id="CAD9338087.1"/>
    </source>
</evidence>
<dbReference type="EMBL" id="HBGN01023647">
    <property type="protein sequence ID" value="CAD9338087.1"/>
    <property type="molecule type" value="Transcribed_RNA"/>
</dbReference>
<dbReference type="PANTHER" id="PTHR21229">
    <property type="entry name" value="LUNG SEVEN TRANSMEMBRANE RECEPTOR"/>
    <property type="match status" value="1"/>
</dbReference>
<feature type="region of interest" description="Disordered" evidence="6">
    <location>
        <begin position="68"/>
        <end position="127"/>
    </location>
</feature>
<keyword evidence="5 7" id="KW-0472">Membrane</keyword>
<feature type="transmembrane region" description="Helical" evidence="7">
    <location>
        <begin position="380"/>
        <end position="402"/>
    </location>
</feature>
<feature type="region of interest" description="Disordered" evidence="6">
    <location>
        <begin position="545"/>
        <end position="583"/>
    </location>
</feature>
<dbReference type="InterPro" id="IPR053937">
    <property type="entry name" value="GOST_TM"/>
</dbReference>
<keyword evidence="3 8" id="KW-0732">Signal</keyword>
<evidence type="ECO:0000256" key="1">
    <source>
        <dbReference type="ARBA" id="ARBA00004141"/>
    </source>
</evidence>
<dbReference type="GO" id="GO:0005794">
    <property type="term" value="C:Golgi apparatus"/>
    <property type="evidence" value="ECO:0007669"/>
    <property type="project" value="TreeGrafter"/>
</dbReference>
<evidence type="ECO:0000256" key="2">
    <source>
        <dbReference type="ARBA" id="ARBA00022692"/>
    </source>
</evidence>
<evidence type="ECO:0000256" key="7">
    <source>
        <dbReference type="SAM" id="Phobius"/>
    </source>
</evidence>
<dbReference type="Pfam" id="PF06814">
    <property type="entry name" value="GOST_TM"/>
    <property type="match status" value="1"/>
</dbReference>
<feature type="chain" id="PRO_5030724172" description="GOST seven transmembrane domain-containing protein" evidence="8">
    <location>
        <begin position="27"/>
        <end position="583"/>
    </location>
</feature>
<feature type="signal peptide" evidence="8">
    <location>
        <begin position="1"/>
        <end position="26"/>
    </location>
</feature>
<organism evidence="10">
    <name type="scientific">Ditylum brightwellii</name>
    <dbReference type="NCBI Taxonomy" id="49249"/>
    <lineage>
        <taxon>Eukaryota</taxon>
        <taxon>Sar</taxon>
        <taxon>Stramenopiles</taxon>
        <taxon>Ochrophyta</taxon>
        <taxon>Bacillariophyta</taxon>
        <taxon>Mediophyceae</taxon>
        <taxon>Lithodesmiophycidae</taxon>
        <taxon>Lithodesmiales</taxon>
        <taxon>Lithodesmiaceae</taxon>
        <taxon>Ditylum</taxon>
    </lineage>
</organism>
<sequence>MRTSLWKSALSPVLLLLSAKIPSVESEIRTFHGELEAASNYIHFSEGYLVTPGYVDLTKLTFTTSDEDSEYDYHERADDDYESNFDADDMLGEDDTTSDKDESEEGGDNDRGGEDEVDEEGDGGDLRLLDTKFSGTSTFIDVVLFHEPKSCSDSNGCLWTGLGVGKDDGEGNLRWCCSDDAIELGLCDGSEDHKGRLIIDPKTFKGEHRFLTVPASGKLEETIKYGKIDEKGETGKYVLVMANCSEKGRNVKVDGKYEWKSKHGYLPGNLFGELYFFVTLTVIYFLTFLWYSISMKCNEDSIIPIQQWILLTIFIGLLEVFFKGGDFFVWNEDGVRLWFAMYTGIILGVSKRAISRCLIVMVSLGWGVIRDTLGEQMKKIIALGFIYFGCSTARDIMTVFGITENQLLSIDQEEEIFDLVTILTFVVAAMDVTFYMWILDSLNGTMQYLENMSQNMKLQRYLRLRCILLFSILFAVVWAVFGIVDNLMDGHMMEVSNEWLVSAVWELNYLIVLIAVAWLWKPDPKAKEYAYVMELPTLGGDVEFETNADTIEDTDDAETDDKDDFKDESENDDGLKIDDAVNA</sequence>
<feature type="domain" description="GOST seven transmembrane" evidence="9">
    <location>
        <begin position="274"/>
        <end position="523"/>
    </location>
</feature>
<feature type="transmembrane region" description="Helical" evidence="7">
    <location>
        <begin position="274"/>
        <end position="293"/>
    </location>
</feature>
<feature type="compositionally biased region" description="Basic and acidic residues" evidence="6">
    <location>
        <begin position="573"/>
        <end position="583"/>
    </location>
</feature>
<keyword evidence="4 7" id="KW-1133">Transmembrane helix</keyword>
<accession>A0A7S1ZGK8</accession>
<feature type="transmembrane region" description="Helical" evidence="7">
    <location>
        <begin position="462"/>
        <end position="484"/>
    </location>
</feature>
<evidence type="ECO:0000256" key="4">
    <source>
        <dbReference type="ARBA" id="ARBA00022989"/>
    </source>
</evidence>
<protein>
    <recommendedName>
        <fullName evidence="9">GOST seven transmembrane domain-containing protein</fullName>
    </recommendedName>
</protein>
<dbReference type="GO" id="GO:0016020">
    <property type="term" value="C:membrane"/>
    <property type="evidence" value="ECO:0007669"/>
    <property type="project" value="UniProtKB-SubCell"/>
</dbReference>
<feature type="transmembrane region" description="Helical" evidence="7">
    <location>
        <begin position="342"/>
        <end position="368"/>
    </location>
</feature>
<feature type="transmembrane region" description="Helical" evidence="7">
    <location>
        <begin position="305"/>
        <end position="322"/>
    </location>
</feature>
<comment type="subcellular location">
    <subcellularLocation>
        <location evidence="1">Membrane</location>
        <topology evidence="1">Multi-pass membrane protein</topology>
    </subcellularLocation>
</comment>
<proteinExistence type="predicted"/>
<evidence type="ECO:0000259" key="9">
    <source>
        <dbReference type="Pfam" id="PF06814"/>
    </source>
</evidence>
<dbReference type="PANTHER" id="PTHR21229:SF1">
    <property type="entry name" value="GH17801P"/>
    <property type="match status" value="1"/>
</dbReference>
<feature type="compositionally biased region" description="Acidic residues" evidence="6">
    <location>
        <begin position="545"/>
        <end position="572"/>
    </location>
</feature>
<dbReference type="InterPro" id="IPR009637">
    <property type="entry name" value="GPR107/GPR108-like"/>
</dbReference>
<evidence type="ECO:0000256" key="6">
    <source>
        <dbReference type="SAM" id="MobiDB-lite"/>
    </source>
</evidence>
<gene>
    <name evidence="10" type="ORF">DBRI1063_LOCUS15094</name>
</gene>